<evidence type="ECO:0000256" key="3">
    <source>
        <dbReference type="ARBA" id="ARBA00023163"/>
    </source>
</evidence>
<dbReference type="InterPro" id="IPR011256">
    <property type="entry name" value="Reg_factor_effector_dom_sf"/>
</dbReference>
<dbReference type="InterPro" id="IPR050959">
    <property type="entry name" value="MarA-like"/>
</dbReference>
<dbReference type="InterPro" id="IPR018060">
    <property type="entry name" value="HTH_AraC"/>
</dbReference>
<dbReference type="EMBL" id="AJSR01002603">
    <property type="protein sequence ID" value="EKM28271.1"/>
    <property type="molecule type" value="Genomic_DNA"/>
</dbReference>
<dbReference type="SMART" id="SM00871">
    <property type="entry name" value="AraC_E_bind"/>
    <property type="match status" value="1"/>
</dbReference>
<dbReference type="PROSITE" id="PS01124">
    <property type="entry name" value="HTH_ARAC_FAMILY_2"/>
    <property type="match status" value="1"/>
</dbReference>
<evidence type="ECO:0000313" key="6">
    <source>
        <dbReference type="Proteomes" id="UP000008367"/>
    </source>
</evidence>
<dbReference type="Pfam" id="PF06445">
    <property type="entry name" value="GyrI-like"/>
    <property type="match status" value="1"/>
</dbReference>
<feature type="domain" description="HTH araC/xylS-type" evidence="4">
    <location>
        <begin position="15"/>
        <end position="113"/>
    </location>
</feature>
<dbReference type="InterPro" id="IPR009057">
    <property type="entry name" value="Homeodomain-like_sf"/>
</dbReference>
<dbReference type="STRING" id="669.AL538_01200"/>
<evidence type="ECO:0000256" key="2">
    <source>
        <dbReference type="ARBA" id="ARBA00023125"/>
    </source>
</evidence>
<comment type="caution">
    <text evidence="5">The sequence shown here is derived from an EMBL/GenBank/DDBJ whole genome shotgun (WGS) entry which is preliminary data.</text>
</comment>
<evidence type="ECO:0000256" key="1">
    <source>
        <dbReference type="ARBA" id="ARBA00023015"/>
    </source>
</evidence>
<dbReference type="PANTHER" id="PTHR47504">
    <property type="entry name" value="RIGHT ORIGIN-BINDING PROTEIN"/>
    <property type="match status" value="1"/>
</dbReference>
<dbReference type="InterPro" id="IPR029442">
    <property type="entry name" value="GyrI-like"/>
</dbReference>
<protein>
    <submittedName>
        <fullName evidence="5">Bacterial regulatory helix-turn-helix s, AraC family protein</fullName>
    </submittedName>
</protein>
<dbReference type="SMART" id="SM00342">
    <property type="entry name" value="HTH_ARAC"/>
    <property type="match status" value="1"/>
</dbReference>
<gene>
    <name evidence="5" type="ORF">VCHENC02_5815</name>
</gene>
<evidence type="ECO:0000313" key="5">
    <source>
        <dbReference type="EMBL" id="EKM28271.1"/>
    </source>
</evidence>
<dbReference type="PRINTS" id="PR00032">
    <property type="entry name" value="HTHARAC"/>
</dbReference>
<keyword evidence="1" id="KW-0805">Transcription regulation</keyword>
<dbReference type="PANTHER" id="PTHR47504:SF5">
    <property type="entry name" value="RIGHT ORIGIN-BINDING PROTEIN"/>
    <property type="match status" value="1"/>
</dbReference>
<proteinExistence type="predicted"/>
<dbReference type="InterPro" id="IPR010499">
    <property type="entry name" value="AraC_E-bd"/>
</dbReference>
<dbReference type="Proteomes" id="UP000008367">
    <property type="component" value="Unassembled WGS sequence"/>
</dbReference>
<reference evidence="5 6" key="1">
    <citation type="submission" date="2012-10" db="EMBL/GenBank/DDBJ databases">
        <title>Genome sequence of Vibrio Cholerae HENC-02.</title>
        <authorList>
            <person name="Eppinger M."/>
            <person name="Hasan N.A."/>
            <person name="Sengamalay N."/>
            <person name="Hine E."/>
            <person name="Su Q."/>
            <person name="Daugherty S.C."/>
            <person name="Young S."/>
            <person name="Sadzewicz L."/>
            <person name="Tallon L."/>
            <person name="Cebula T.A."/>
            <person name="Ravel J."/>
            <person name="Colwell R.R."/>
        </authorList>
    </citation>
    <scope>NUCLEOTIDE SEQUENCE [LARGE SCALE GENOMIC DNA]</scope>
    <source>
        <strain evidence="5 6">HENC-02</strain>
    </source>
</reference>
<dbReference type="InterPro" id="IPR020449">
    <property type="entry name" value="Tscrpt_reg_AraC-type_HTH"/>
</dbReference>
<dbReference type="SUPFAM" id="SSF46689">
    <property type="entry name" value="Homeodomain-like"/>
    <property type="match status" value="2"/>
</dbReference>
<organism evidence="5 6">
    <name type="scientific">Vibrio harveyi</name>
    <name type="common">Beneckea harveyi</name>
    <dbReference type="NCBI Taxonomy" id="669"/>
    <lineage>
        <taxon>Bacteria</taxon>
        <taxon>Pseudomonadati</taxon>
        <taxon>Pseudomonadota</taxon>
        <taxon>Gammaproteobacteria</taxon>
        <taxon>Vibrionales</taxon>
        <taxon>Vibrionaceae</taxon>
        <taxon>Vibrio</taxon>
    </lineage>
</organism>
<dbReference type="SUPFAM" id="SSF55136">
    <property type="entry name" value="Probable bacterial effector-binding domain"/>
    <property type="match status" value="1"/>
</dbReference>
<dbReference type="GO" id="GO:0003700">
    <property type="term" value="F:DNA-binding transcription factor activity"/>
    <property type="evidence" value="ECO:0007669"/>
    <property type="project" value="InterPro"/>
</dbReference>
<dbReference type="Gene3D" id="3.20.80.10">
    <property type="entry name" value="Regulatory factor, effector binding domain"/>
    <property type="match status" value="1"/>
</dbReference>
<accession>A0A454CPE0</accession>
<dbReference type="Gene3D" id="1.10.10.60">
    <property type="entry name" value="Homeodomain-like"/>
    <property type="match status" value="2"/>
</dbReference>
<sequence>MNQGSAKQQSTHRIQGVLDYIHSNLDSPLSVDDISQQSCWSRWQLQRVFQQQTGLSVANYVRELKLSYAAERLVGGSERSLDIALEMGFASEHAFSRAFKQMFSVSPREYRKNQQLSGLRKPFTLRHLPEASHNDGHFIEVKIETKPSFYLQGLSQPISGLFSPSPNFHYKVPQLWLQLSLIADQVEEPPVRHLGVIDVTHPHFDGSNLQYWAGYELDDNVHLPSIPNAVSDQLETLFVPQQTYAVITHIGKAAKLAQTLEWFIMCWLPASNYRGVDGYELENYPADYQPDSDNAQMQYWLPVERCYSRYSK</sequence>
<dbReference type="RefSeq" id="WP_009703476.1">
    <property type="nucleotide sequence ID" value="NZ_JBJYJJ010000007.1"/>
</dbReference>
<keyword evidence="2" id="KW-0238">DNA-binding</keyword>
<keyword evidence="3" id="KW-0804">Transcription</keyword>
<dbReference type="Pfam" id="PF12833">
    <property type="entry name" value="HTH_18"/>
    <property type="match status" value="1"/>
</dbReference>
<dbReference type="GO" id="GO:0043565">
    <property type="term" value="F:sequence-specific DNA binding"/>
    <property type="evidence" value="ECO:0007669"/>
    <property type="project" value="InterPro"/>
</dbReference>
<evidence type="ECO:0000259" key="4">
    <source>
        <dbReference type="PROSITE" id="PS01124"/>
    </source>
</evidence>
<dbReference type="AlphaFoldDB" id="A0A454CPE0"/>
<name>A0A454CPE0_VIBHA</name>